<comment type="caution">
    <text evidence="1">The sequence shown here is derived from an EMBL/GenBank/DDBJ whole genome shotgun (WGS) entry which is preliminary data.</text>
</comment>
<sequence length="258" mass="30635">MKHIKRRFFYQTNSNDPIFNGKKIEMIDLRANVEENILSDRKGEIAFLELEDDTLIGGLVNKIDGINYLVPIPDPTLIYFNNAQMGLKRISEQRKILISKLNLSSEDKKPPIHELYDFFGLSSGFVIYLFTAIESFINSMIKDDYNYIDRQKNKTIIYNKMQIQESLDFKTKIKVILKENTGKDFFKNNNLNNQLIWKLKEYRDDIIHTKQENDFLRYKNLIKKGFDFKYLDTLKSVAKFMNYYKEDYIIECNCGQDF</sequence>
<dbReference type="EMBL" id="BAAAGF010000003">
    <property type="protein sequence ID" value="GAA0745924.1"/>
    <property type="molecule type" value="Genomic_DNA"/>
</dbReference>
<protein>
    <recommendedName>
        <fullName evidence="3">RiboL-PSP-HEPN domain-containing protein</fullName>
    </recommendedName>
</protein>
<evidence type="ECO:0008006" key="3">
    <source>
        <dbReference type="Google" id="ProtNLM"/>
    </source>
</evidence>
<evidence type="ECO:0000313" key="2">
    <source>
        <dbReference type="Proteomes" id="UP001500736"/>
    </source>
</evidence>
<organism evidence="1 2">
    <name type="scientific">Gaetbulibacter jejuensis</name>
    <dbReference type="NCBI Taxonomy" id="584607"/>
    <lineage>
        <taxon>Bacteria</taxon>
        <taxon>Pseudomonadati</taxon>
        <taxon>Bacteroidota</taxon>
        <taxon>Flavobacteriia</taxon>
        <taxon>Flavobacteriales</taxon>
        <taxon>Flavobacteriaceae</taxon>
        <taxon>Gaetbulibacter</taxon>
    </lineage>
</organism>
<dbReference type="RefSeq" id="WP_343798204.1">
    <property type="nucleotide sequence ID" value="NZ_BAAAGF010000003.1"/>
</dbReference>
<keyword evidence="2" id="KW-1185">Reference proteome</keyword>
<gene>
    <name evidence="1" type="ORF">GCM10009431_21620</name>
</gene>
<evidence type="ECO:0000313" key="1">
    <source>
        <dbReference type="EMBL" id="GAA0745924.1"/>
    </source>
</evidence>
<accession>A0ABN1JSR9</accession>
<reference evidence="1 2" key="1">
    <citation type="journal article" date="2019" name="Int. J. Syst. Evol. Microbiol.">
        <title>The Global Catalogue of Microorganisms (GCM) 10K type strain sequencing project: providing services to taxonomists for standard genome sequencing and annotation.</title>
        <authorList>
            <consortium name="The Broad Institute Genomics Platform"/>
            <consortium name="The Broad Institute Genome Sequencing Center for Infectious Disease"/>
            <person name="Wu L."/>
            <person name="Ma J."/>
        </authorList>
    </citation>
    <scope>NUCLEOTIDE SEQUENCE [LARGE SCALE GENOMIC DNA]</scope>
    <source>
        <strain evidence="1 2">JCM 15976</strain>
    </source>
</reference>
<proteinExistence type="predicted"/>
<dbReference type="Proteomes" id="UP001500736">
    <property type="component" value="Unassembled WGS sequence"/>
</dbReference>
<name>A0ABN1JSR9_9FLAO</name>